<dbReference type="RefSeq" id="WP_013488814.1">
    <property type="nucleotide sequence ID" value="NC_014829.1"/>
</dbReference>
<sequence length="372" mass="43176">MDIKNKYNKLGSVELFVFTYCSTVTIGFIFLPYISNEEIRSAWLKVIVAVFPFLLFIYLFKKVTVKHDTTDIFGLFKKLSPSWIFYIVIAYFFISSVYSIFFGTKSLIIIVQTYLMQDTLQWKIGISFLFVVALSVFYGIHSISRMLVVIFFHEIILLMSLFLFLFSDDFRWINVPPTFGVDAWTFMKSSLSDLTRYGGIVALLAYVPYVNKDVKIFRPITFSLIMVMITYALICIVTLGVFGFEQALTLLSPVTALMQTTTSPTGLFERLDLFFLTVWVMSFFKIGMIYLWFSSKLLVKIIPVKPKWEWIHISIISIAVMVLVVLTPSITNLDWRPYNMNMLIYSLTLPIMLFLYLLMRRKKNSQGNEQNG</sequence>
<keyword evidence="7 8" id="KW-0472">Membrane</keyword>
<keyword evidence="10" id="KW-1185">Reference proteome</keyword>
<evidence type="ECO:0000256" key="3">
    <source>
        <dbReference type="ARBA" id="ARBA00022448"/>
    </source>
</evidence>
<evidence type="ECO:0000256" key="8">
    <source>
        <dbReference type="SAM" id="Phobius"/>
    </source>
</evidence>
<dbReference type="InterPro" id="IPR004761">
    <property type="entry name" value="Spore_GerAB"/>
</dbReference>
<keyword evidence="6 8" id="KW-1133">Transmembrane helix</keyword>
<accession>E6U2A1</accession>
<evidence type="ECO:0000313" key="9">
    <source>
        <dbReference type="EMBL" id="ADU30479.1"/>
    </source>
</evidence>
<comment type="similarity">
    <text evidence="2">Belongs to the amino acid-polyamine-organocation (APC) superfamily. Spore germination protein (SGP) (TC 2.A.3.9) family.</text>
</comment>
<protein>
    <submittedName>
        <fullName evidence="9">Spore germination protein</fullName>
    </submittedName>
</protein>
<evidence type="ECO:0000256" key="5">
    <source>
        <dbReference type="ARBA" id="ARBA00022692"/>
    </source>
</evidence>
<feature type="transmembrane region" description="Helical" evidence="8">
    <location>
        <begin position="147"/>
        <end position="166"/>
    </location>
</feature>
<feature type="transmembrane region" description="Helical" evidence="8">
    <location>
        <begin position="313"/>
        <end position="330"/>
    </location>
</feature>
<feature type="transmembrane region" description="Helical" evidence="8">
    <location>
        <begin position="273"/>
        <end position="293"/>
    </location>
</feature>
<keyword evidence="5 8" id="KW-0812">Transmembrane</keyword>
<dbReference type="Proteomes" id="UP000001401">
    <property type="component" value="Chromosome"/>
</dbReference>
<dbReference type="OrthoDB" id="2821253at2"/>
<dbReference type="PANTHER" id="PTHR34975">
    <property type="entry name" value="SPORE GERMINATION PROTEIN A2"/>
    <property type="match status" value="1"/>
</dbReference>
<dbReference type="GO" id="GO:0009847">
    <property type="term" value="P:spore germination"/>
    <property type="evidence" value="ECO:0007669"/>
    <property type="project" value="InterPro"/>
</dbReference>
<feature type="transmembrane region" description="Helical" evidence="8">
    <location>
        <begin position="41"/>
        <end position="60"/>
    </location>
</feature>
<dbReference type="Pfam" id="PF03845">
    <property type="entry name" value="Spore_permease"/>
    <property type="match status" value="1"/>
</dbReference>
<dbReference type="HOGENOM" id="CLU_743250_0_0_9"/>
<evidence type="ECO:0000256" key="4">
    <source>
        <dbReference type="ARBA" id="ARBA00022544"/>
    </source>
</evidence>
<feature type="transmembrane region" description="Helical" evidence="8">
    <location>
        <begin position="342"/>
        <end position="359"/>
    </location>
</feature>
<feature type="transmembrane region" description="Helical" evidence="8">
    <location>
        <begin position="194"/>
        <end position="210"/>
    </location>
</feature>
<dbReference type="PANTHER" id="PTHR34975:SF2">
    <property type="entry name" value="SPORE GERMINATION PROTEIN A2"/>
    <property type="match status" value="1"/>
</dbReference>
<evidence type="ECO:0000256" key="2">
    <source>
        <dbReference type="ARBA" id="ARBA00007998"/>
    </source>
</evidence>
<name>E6U2A1_EVAC2</name>
<gene>
    <name evidence="9" type="ordered locus">Bcell_2219</name>
</gene>
<proteinExistence type="inferred from homology"/>
<feature type="transmembrane region" description="Helical" evidence="8">
    <location>
        <begin position="222"/>
        <end position="244"/>
    </location>
</feature>
<reference evidence="9" key="1">
    <citation type="submission" date="2010-12" db="EMBL/GenBank/DDBJ databases">
        <title>Complete sequence of Bacillus cellulosilyticus DSM 2522.</title>
        <authorList>
            <consortium name="US DOE Joint Genome Institute"/>
            <person name="Lucas S."/>
            <person name="Copeland A."/>
            <person name="Lapidus A."/>
            <person name="Cheng J.-F."/>
            <person name="Bruce D."/>
            <person name="Goodwin L."/>
            <person name="Pitluck S."/>
            <person name="Chertkov O."/>
            <person name="Detter J.C."/>
            <person name="Han C."/>
            <person name="Tapia R."/>
            <person name="Land M."/>
            <person name="Hauser L."/>
            <person name="Jeffries C."/>
            <person name="Kyrpides N."/>
            <person name="Ivanova N."/>
            <person name="Mikhailova N."/>
            <person name="Brumm P."/>
            <person name="Mead D."/>
            <person name="Woyke T."/>
        </authorList>
    </citation>
    <scope>NUCLEOTIDE SEQUENCE [LARGE SCALE GENOMIC DNA]</scope>
    <source>
        <strain evidence="9">DSM 2522</strain>
    </source>
</reference>
<evidence type="ECO:0000256" key="1">
    <source>
        <dbReference type="ARBA" id="ARBA00004141"/>
    </source>
</evidence>
<feature type="transmembrane region" description="Helical" evidence="8">
    <location>
        <begin position="81"/>
        <end position="102"/>
    </location>
</feature>
<dbReference type="eggNOG" id="COG0814">
    <property type="taxonomic scope" value="Bacteria"/>
</dbReference>
<dbReference type="STRING" id="649639.Bcell_2219"/>
<feature type="transmembrane region" description="Helical" evidence="8">
    <location>
        <begin position="12"/>
        <end position="35"/>
    </location>
</feature>
<evidence type="ECO:0000313" key="10">
    <source>
        <dbReference type="Proteomes" id="UP000001401"/>
    </source>
</evidence>
<keyword evidence="4" id="KW-0309">Germination</keyword>
<dbReference type="KEGG" id="bco:Bcell_2219"/>
<evidence type="ECO:0000256" key="7">
    <source>
        <dbReference type="ARBA" id="ARBA00023136"/>
    </source>
</evidence>
<feature type="transmembrane region" description="Helical" evidence="8">
    <location>
        <begin position="122"/>
        <end position="140"/>
    </location>
</feature>
<keyword evidence="3" id="KW-0813">Transport</keyword>
<organism evidence="9 10">
    <name type="scientific">Evansella cellulosilytica (strain ATCC 21833 / DSM 2522 / FERM P-1141 / JCM 9156 / N-4)</name>
    <name type="common">Bacillus cellulosilyticus</name>
    <dbReference type="NCBI Taxonomy" id="649639"/>
    <lineage>
        <taxon>Bacteria</taxon>
        <taxon>Bacillati</taxon>
        <taxon>Bacillota</taxon>
        <taxon>Bacilli</taxon>
        <taxon>Bacillales</taxon>
        <taxon>Bacillaceae</taxon>
        <taxon>Evansella</taxon>
    </lineage>
</organism>
<dbReference type="GO" id="GO:0016020">
    <property type="term" value="C:membrane"/>
    <property type="evidence" value="ECO:0007669"/>
    <property type="project" value="UniProtKB-SubCell"/>
</dbReference>
<comment type="subcellular location">
    <subcellularLocation>
        <location evidence="1">Membrane</location>
        <topology evidence="1">Multi-pass membrane protein</topology>
    </subcellularLocation>
</comment>
<dbReference type="EMBL" id="CP002394">
    <property type="protein sequence ID" value="ADU30479.1"/>
    <property type="molecule type" value="Genomic_DNA"/>
</dbReference>
<dbReference type="AlphaFoldDB" id="E6U2A1"/>
<evidence type="ECO:0000256" key="6">
    <source>
        <dbReference type="ARBA" id="ARBA00022989"/>
    </source>
</evidence>